<keyword evidence="2 4" id="KW-0808">Transferase</keyword>
<dbReference type="PANTHER" id="PTHR10509:SF14">
    <property type="entry name" value="CAFFEOYL-COA O-METHYLTRANSFERASE 3-RELATED"/>
    <property type="match status" value="1"/>
</dbReference>
<gene>
    <name evidence="4" type="ORF">E1293_07605</name>
</gene>
<dbReference type="EMBL" id="SMKY01000022">
    <property type="protein sequence ID" value="TDD87672.1"/>
    <property type="molecule type" value="Genomic_DNA"/>
</dbReference>
<dbReference type="OrthoDB" id="9799672at2"/>
<sequence>MDITHPAIREYLLSHCAPPDSVLSELEAETRATAPDMQSSHYEGALLTMLTRVIGAKKVVGVGVFTGYTSLCIAQGLPADGHLLACEINAQWSAMAHKYWEKAGVADRIELRIAPAMETLKTLPADADIDLGYIGADKANHHAYYEELLPRLRPGGVIILGDALRGGHVVDEANQSADVVAVRELNDAVTRDERVDSILFAAGDGAMVVRKR</sequence>
<evidence type="ECO:0000313" key="5">
    <source>
        <dbReference type="Proteomes" id="UP000295578"/>
    </source>
</evidence>
<dbReference type="Pfam" id="PF01596">
    <property type="entry name" value="Methyltransf_3"/>
    <property type="match status" value="1"/>
</dbReference>
<dbReference type="PANTHER" id="PTHR10509">
    <property type="entry name" value="O-METHYLTRANSFERASE-RELATED"/>
    <property type="match status" value="1"/>
</dbReference>
<dbReference type="GO" id="GO:0008757">
    <property type="term" value="F:S-adenosylmethionine-dependent methyltransferase activity"/>
    <property type="evidence" value="ECO:0007669"/>
    <property type="project" value="TreeGrafter"/>
</dbReference>
<dbReference type="PROSITE" id="PS51682">
    <property type="entry name" value="SAM_OMT_I"/>
    <property type="match status" value="1"/>
</dbReference>
<name>A0A4R5BTZ2_9ACTN</name>
<keyword evidence="3" id="KW-0949">S-adenosyl-L-methionine</keyword>
<dbReference type="InterPro" id="IPR029063">
    <property type="entry name" value="SAM-dependent_MTases_sf"/>
</dbReference>
<evidence type="ECO:0000313" key="4">
    <source>
        <dbReference type="EMBL" id="TDD87672.1"/>
    </source>
</evidence>
<dbReference type="InterPro" id="IPR050362">
    <property type="entry name" value="Cation-dep_OMT"/>
</dbReference>
<evidence type="ECO:0000256" key="1">
    <source>
        <dbReference type="ARBA" id="ARBA00022603"/>
    </source>
</evidence>
<dbReference type="GO" id="GO:0008171">
    <property type="term" value="F:O-methyltransferase activity"/>
    <property type="evidence" value="ECO:0007669"/>
    <property type="project" value="InterPro"/>
</dbReference>
<dbReference type="InterPro" id="IPR002935">
    <property type="entry name" value="SAM_O-MeTrfase"/>
</dbReference>
<accession>A0A4R5BTZ2</accession>
<comment type="caution">
    <text evidence="4">The sequence shown here is derived from an EMBL/GenBank/DDBJ whole genome shotgun (WGS) entry which is preliminary data.</text>
</comment>
<dbReference type="GO" id="GO:0032259">
    <property type="term" value="P:methylation"/>
    <property type="evidence" value="ECO:0007669"/>
    <property type="project" value="UniProtKB-KW"/>
</dbReference>
<keyword evidence="5" id="KW-1185">Reference proteome</keyword>
<evidence type="ECO:0000256" key="3">
    <source>
        <dbReference type="ARBA" id="ARBA00022691"/>
    </source>
</evidence>
<dbReference type="CDD" id="cd02440">
    <property type="entry name" value="AdoMet_MTases"/>
    <property type="match status" value="1"/>
</dbReference>
<dbReference type="SUPFAM" id="SSF53335">
    <property type="entry name" value="S-adenosyl-L-methionine-dependent methyltransferases"/>
    <property type="match status" value="1"/>
</dbReference>
<evidence type="ECO:0000256" key="2">
    <source>
        <dbReference type="ARBA" id="ARBA00022679"/>
    </source>
</evidence>
<dbReference type="RefSeq" id="WP_132195284.1">
    <property type="nucleotide sequence ID" value="NZ_SMKY01000022.1"/>
</dbReference>
<dbReference type="Proteomes" id="UP000295578">
    <property type="component" value="Unassembled WGS sequence"/>
</dbReference>
<dbReference type="AlphaFoldDB" id="A0A4R5BTZ2"/>
<protein>
    <submittedName>
        <fullName evidence="4">O-methyltransferase</fullName>
    </submittedName>
</protein>
<keyword evidence="1 4" id="KW-0489">Methyltransferase</keyword>
<reference evidence="4 5" key="1">
    <citation type="submission" date="2019-03" db="EMBL/GenBank/DDBJ databases">
        <title>Draft genome sequences of novel Actinobacteria.</title>
        <authorList>
            <person name="Sahin N."/>
            <person name="Ay H."/>
            <person name="Saygin H."/>
        </authorList>
    </citation>
    <scope>NUCLEOTIDE SEQUENCE [LARGE SCALE GENOMIC DNA]</scope>
    <source>
        <strain evidence="4 5">DSM 45941</strain>
    </source>
</reference>
<proteinExistence type="predicted"/>
<dbReference type="Gene3D" id="3.40.50.150">
    <property type="entry name" value="Vaccinia Virus protein VP39"/>
    <property type="match status" value="1"/>
</dbReference>
<organism evidence="4 5">
    <name type="scientific">Actinomadura darangshiensis</name>
    <dbReference type="NCBI Taxonomy" id="705336"/>
    <lineage>
        <taxon>Bacteria</taxon>
        <taxon>Bacillati</taxon>
        <taxon>Actinomycetota</taxon>
        <taxon>Actinomycetes</taxon>
        <taxon>Streptosporangiales</taxon>
        <taxon>Thermomonosporaceae</taxon>
        <taxon>Actinomadura</taxon>
    </lineage>
</organism>